<sequence>MTRTLISFDWALKRLLRQKANFAILEGFLSVLLKRDIVIINLLESESNVNDDEQKINRVDLLVENEQKERLIIELQYSKEFDFFQRMLFATSKHLTETLQKGKPYQEIKKIFSINLIYFDLGHGTDYVYHGKTEFRGIHQNDILDLSEKQKELFHKEALFEIYPEYYVIKINNFDDIARDNLDQWIYYFKNNEVKDEFNARGLAEVKAQLQFDGLSEQEQLAYERHEKMFLSERGIIATARIEGKAEGKAEGLIEGEQQARLAMAIKMKANSFATETIAEMTGLSVDDVNQL</sequence>
<comment type="caution">
    <text evidence="1">The sequence shown here is derived from an EMBL/GenBank/DDBJ whole genome shotgun (WGS) entry which is preliminary data.</text>
</comment>
<dbReference type="Proteomes" id="UP000541352">
    <property type="component" value="Unassembled WGS sequence"/>
</dbReference>
<accession>A0A7W5ZNQ8</accession>
<dbReference type="NCBIfam" id="TIGR01784">
    <property type="entry name" value="T_den_put_tspse"/>
    <property type="match status" value="1"/>
</dbReference>
<proteinExistence type="predicted"/>
<dbReference type="AlphaFoldDB" id="A0A7W5ZNQ8"/>
<keyword evidence="2" id="KW-1185">Reference proteome</keyword>
<dbReference type="EMBL" id="JACIBY010000009">
    <property type="protein sequence ID" value="MBB3840025.1"/>
    <property type="molecule type" value="Genomic_DNA"/>
</dbReference>
<dbReference type="PANTHER" id="PTHR41317:SF1">
    <property type="entry name" value="PD-(D_E)XK NUCLEASE FAMILY TRANSPOSASE"/>
    <property type="match status" value="1"/>
</dbReference>
<dbReference type="InterPro" id="IPR010106">
    <property type="entry name" value="RpnA"/>
</dbReference>
<reference evidence="1 2" key="1">
    <citation type="submission" date="2020-08" db="EMBL/GenBank/DDBJ databases">
        <title>Genomic Encyclopedia of Type Strains, Phase IV (KMG-IV): sequencing the most valuable type-strain genomes for metagenomic binning, comparative biology and taxonomic classification.</title>
        <authorList>
            <person name="Goeker M."/>
        </authorList>
    </citation>
    <scope>NUCLEOTIDE SEQUENCE [LARGE SCALE GENOMIC DNA]</scope>
    <source>
        <strain evidence="1 2">DSM 17976</strain>
    </source>
</reference>
<evidence type="ECO:0000313" key="1">
    <source>
        <dbReference type="EMBL" id="MBB3840025.1"/>
    </source>
</evidence>
<dbReference type="PANTHER" id="PTHR41317">
    <property type="entry name" value="PD-(D_E)XK NUCLEASE FAMILY TRANSPOSASE"/>
    <property type="match status" value="1"/>
</dbReference>
<organism evidence="1 2">
    <name type="scientific">Runella defluvii</name>
    <dbReference type="NCBI Taxonomy" id="370973"/>
    <lineage>
        <taxon>Bacteria</taxon>
        <taxon>Pseudomonadati</taxon>
        <taxon>Bacteroidota</taxon>
        <taxon>Cytophagia</taxon>
        <taxon>Cytophagales</taxon>
        <taxon>Spirosomataceae</taxon>
        <taxon>Runella</taxon>
    </lineage>
</organism>
<protein>
    <submittedName>
        <fullName evidence="1">Putative transposase/invertase (TIGR01784 family)</fullName>
    </submittedName>
</protein>
<dbReference type="Pfam" id="PF12784">
    <property type="entry name" value="PDDEXK_2"/>
    <property type="match status" value="1"/>
</dbReference>
<dbReference type="RefSeq" id="WP_183976745.1">
    <property type="nucleotide sequence ID" value="NZ_JACIBY010000009.1"/>
</dbReference>
<name>A0A7W5ZNQ8_9BACT</name>
<gene>
    <name evidence="1" type="ORF">FHS57_004038</name>
</gene>
<evidence type="ECO:0000313" key="2">
    <source>
        <dbReference type="Proteomes" id="UP000541352"/>
    </source>
</evidence>